<evidence type="ECO:0000313" key="2">
    <source>
        <dbReference type="EMBL" id="EHG23453.1"/>
    </source>
</evidence>
<dbReference type="HOGENOM" id="CLU_024970_7_1_10"/>
<dbReference type="Gene3D" id="3.30.950.30">
    <property type="entry name" value="Schlafen, AAA domain"/>
    <property type="match status" value="1"/>
</dbReference>
<dbReference type="InterPro" id="IPR007421">
    <property type="entry name" value="Schlafen_AlbA_2_dom"/>
</dbReference>
<dbReference type="STRING" id="679199.HMPREF9332_00736"/>
<gene>
    <name evidence="2" type="ORF">HMPREF9332_00736</name>
</gene>
<dbReference type="Gene3D" id="3.30.565.60">
    <property type="match status" value="1"/>
</dbReference>
<reference evidence="2 3" key="1">
    <citation type="submission" date="2011-08" db="EMBL/GenBank/DDBJ databases">
        <title>The Genome Sequence of Prevotella sp. oral taxon 302 str. F0323.</title>
        <authorList>
            <consortium name="The Broad Institute Genome Sequencing Platform"/>
            <person name="Earl A."/>
            <person name="Ward D."/>
            <person name="Feldgarden M."/>
            <person name="Gevers D."/>
            <person name="Izard J."/>
            <person name="Blanton J.M."/>
            <person name="Baranova O.V."/>
            <person name="Tanner A.C."/>
            <person name="Dewhirst F.E."/>
            <person name="Young S.K."/>
            <person name="Zeng Q."/>
            <person name="Gargeya S."/>
            <person name="Fitzgerald M."/>
            <person name="Haas B."/>
            <person name="Abouelleil A."/>
            <person name="Alvarado L."/>
            <person name="Arachchi H.M."/>
            <person name="Berlin A."/>
            <person name="Brown A."/>
            <person name="Chapman S.B."/>
            <person name="Chen Z."/>
            <person name="Dunbar C."/>
            <person name="Freedman E."/>
            <person name="Gearin G."/>
            <person name="Gellesch M."/>
            <person name="Goldberg J."/>
            <person name="Griggs A."/>
            <person name="Gujja S."/>
            <person name="Heiman D."/>
            <person name="Howarth C."/>
            <person name="Larson L."/>
            <person name="Lui A."/>
            <person name="MacDonald P.J.P."/>
            <person name="Montmayeur A."/>
            <person name="Murphy C."/>
            <person name="Neiman D."/>
            <person name="Pearson M."/>
            <person name="Priest M."/>
            <person name="Roberts A."/>
            <person name="Saif S."/>
            <person name="Shea T."/>
            <person name="Shenoy N."/>
            <person name="Sisk P."/>
            <person name="Stolte C."/>
            <person name="Sykes S."/>
            <person name="Wortman J."/>
            <person name="Nusbaum C."/>
            <person name="Birren B."/>
        </authorList>
    </citation>
    <scope>NUCLEOTIDE SEQUENCE [LARGE SCALE GENOMIC DNA]</scope>
    <source>
        <strain evidence="2 3">F0323</strain>
    </source>
</reference>
<accession>G5GAY5</accession>
<proteinExistence type="predicted"/>
<name>G5GAY5_9BACT</name>
<keyword evidence="3" id="KW-1185">Reference proteome</keyword>
<dbReference type="eggNOG" id="COG2865">
    <property type="taxonomic scope" value="Bacteria"/>
</dbReference>
<dbReference type="RefSeq" id="WP_009347156.1">
    <property type="nucleotide sequence ID" value="NZ_JH376828.1"/>
</dbReference>
<sequence length="544" mass="62181">MKENAQYDKKSLKHVQGNTANFGELAKDCVAFANSHGGYLAIGIEDDTELPDANQKISEDLPESIIKRLNENTYNVAINAEVITAENGGQYIKLNIFPSNVSIASTTKGQYFIRDHDSSRALLPDELNRLISDKPSYSWETKVSLTVFWKDCDESKLRDFILDVRKSNRVSDFVKEKTNVELLSYYQMIDTKGFLTNLGVLWVGTAAQRARLLYSPIVQYIKYDAEENKIAKHVWDDYRFNPKELIESIWRTIPEWKEINEVSEGLWRKEIPAYDEKVVRELLCNAIVHRPYTTRGDIFVKLYPNKMVITNPGILPIGVTVNNILQKTEKRNIHLAKVFYDLHLMEAEGSGYDLMYKTLLTAGKDKPLVYEGNDSLSVTVYRTIITKDASRLSDYISDNIDLSSKAYIALGIILKERTLLAIKLAKELQLEVDERLRSYVDSLIDNKIILVTGKSKGTKYSINPEFVSSSKLQLPTTLKTIEPYRLKALICEDLKFHPKSLLSEIASRLPDVEYIKLEGMVRSMAKNKELETSGGRKYRRYNLP</sequence>
<dbReference type="OrthoDB" id="1120869at2"/>
<dbReference type="InterPro" id="IPR038461">
    <property type="entry name" value="Schlafen_AlbA_2_dom_sf"/>
</dbReference>
<dbReference type="PANTHER" id="PTHR30595:SF6">
    <property type="entry name" value="SCHLAFEN ALBA-2 DOMAIN-CONTAINING PROTEIN"/>
    <property type="match status" value="1"/>
</dbReference>
<dbReference type="Proteomes" id="UP000015993">
    <property type="component" value="Unassembled WGS sequence"/>
</dbReference>
<feature type="domain" description="Schlafen AlbA-2" evidence="1">
    <location>
        <begin position="4"/>
        <end position="121"/>
    </location>
</feature>
<dbReference type="InterPro" id="IPR038475">
    <property type="entry name" value="RecG_C_sf"/>
</dbReference>
<protein>
    <recommendedName>
        <fullName evidence="1">Schlafen AlbA-2 domain-containing protein</fullName>
    </recommendedName>
</protein>
<dbReference type="Pfam" id="PF04326">
    <property type="entry name" value="SLFN_AlbA_2"/>
    <property type="match status" value="1"/>
</dbReference>
<dbReference type="AlphaFoldDB" id="G5GAY5"/>
<dbReference type="EMBL" id="ACZK01000013">
    <property type="protein sequence ID" value="EHG23453.1"/>
    <property type="molecule type" value="Genomic_DNA"/>
</dbReference>
<comment type="caution">
    <text evidence="2">The sequence shown here is derived from an EMBL/GenBank/DDBJ whole genome shotgun (WGS) entry which is preliminary data.</text>
</comment>
<evidence type="ECO:0000259" key="1">
    <source>
        <dbReference type="Pfam" id="PF04326"/>
    </source>
</evidence>
<evidence type="ECO:0000313" key="3">
    <source>
        <dbReference type="Proteomes" id="UP000015993"/>
    </source>
</evidence>
<dbReference type="PANTHER" id="PTHR30595">
    <property type="entry name" value="GLPR-RELATED TRANSCRIPTIONAL REPRESSOR"/>
    <property type="match status" value="1"/>
</dbReference>
<dbReference type="Pfam" id="PF13749">
    <property type="entry name" value="HATPase_c_4"/>
    <property type="match status" value="1"/>
</dbReference>
<organism evidence="2 3">
    <name type="scientific">Alloprevotella rava F0323</name>
    <dbReference type="NCBI Taxonomy" id="679199"/>
    <lineage>
        <taxon>Bacteria</taxon>
        <taxon>Pseudomonadati</taxon>
        <taxon>Bacteroidota</taxon>
        <taxon>Bacteroidia</taxon>
        <taxon>Bacteroidales</taxon>
        <taxon>Prevotellaceae</taxon>
        <taxon>Alloprevotella</taxon>
    </lineage>
</organism>